<keyword evidence="2" id="KW-0472">Membrane</keyword>
<keyword evidence="5" id="KW-1185">Reference proteome</keyword>
<reference evidence="4 5" key="1">
    <citation type="submission" date="2014-06" db="EMBL/GenBank/DDBJ databases">
        <title>Evolutionary Origins and Diversification of the Mycorrhizal Mutualists.</title>
        <authorList>
            <consortium name="DOE Joint Genome Institute"/>
            <consortium name="Mycorrhizal Genomics Consortium"/>
            <person name="Kohler A."/>
            <person name="Kuo A."/>
            <person name="Nagy L.G."/>
            <person name="Floudas D."/>
            <person name="Copeland A."/>
            <person name="Barry K.W."/>
            <person name="Cichocki N."/>
            <person name="Veneault-Fourrey C."/>
            <person name="LaButti K."/>
            <person name="Lindquist E.A."/>
            <person name="Lipzen A."/>
            <person name="Lundell T."/>
            <person name="Morin E."/>
            <person name="Murat C."/>
            <person name="Riley R."/>
            <person name="Ohm R."/>
            <person name="Sun H."/>
            <person name="Tunlid A."/>
            <person name="Henrissat B."/>
            <person name="Grigoriev I.V."/>
            <person name="Hibbett D.S."/>
            <person name="Martin F."/>
        </authorList>
    </citation>
    <scope>NUCLEOTIDE SEQUENCE [LARGE SCALE GENOMIC DNA]</scope>
    <source>
        <strain evidence="4 5">FD-325 SS-3</strain>
    </source>
</reference>
<keyword evidence="2" id="KW-1133">Transmembrane helix</keyword>
<feature type="transmembrane region" description="Helical" evidence="2">
    <location>
        <begin position="116"/>
        <end position="141"/>
    </location>
</feature>
<feature type="transmembrane region" description="Helical" evidence="2">
    <location>
        <begin position="247"/>
        <end position="268"/>
    </location>
</feature>
<feature type="transmembrane region" description="Helical" evidence="2">
    <location>
        <begin position="86"/>
        <end position="104"/>
    </location>
</feature>
<feature type="transmembrane region" description="Helical" evidence="2">
    <location>
        <begin position="216"/>
        <end position="241"/>
    </location>
</feature>
<sequence length="351" mass="38985">MGAFDASLGALEIGILISIFLFGMVTVQTYIYYRNFAEDPRWMKVMVASIWALELGHSIAVAHTLYIITVSDFGNTRNLAYPPKSLFASSLLSGIITPVVQAFFAHRLHQISRKLWIAIVCWFLLFLRCLSIIGLSTTGIISNDLVAYEKKNGWLIVTVLTTGAAADIVISGSLCYFLLKNRSQSFNEYVFALWTDGGTYQVNALCNSTVVLIDRLIALTLQTSLLTCLTTLAMLICYLSMASNDAWIALYVVISRIFSNSLLASLNARVDLREIEKHTVSGNRSRARRSARMSASVPMFEPIGAEMQKSRTPPRLIDSDSSDPTFTQQYKISGDTEEGRSERPSEDPSWA</sequence>
<organism evidence="4 5">
    <name type="scientific">Plicaturopsis crispa FD-325 SS-3</name>
    <dbReference type="NCBI Taxonomy" id="944288"/>
    <lineage>
        <taxon>Eukaryota</taxon>
        <taxon>Fungi</taxon>
        <taxon>Dikarya</taxon>
        <taxon>Basidiomycota</taxon>
        <taxon>Agaricomycotina</taxon>
        <taxon>Agaricomycetes</taxon>
        <taxon>Agaricomycetidae</taxon>
        <taxon>Amylocorticiales</taxon>
        <taxon>Amylocorticiaceae</taxon>
        <taxon>Plicatura</taxon>
        <taxon>Plicaturopsis crispa</taxon>
    </lineage>
</organism>
<feature type="transmembrane region" description="Helical" evidence="2">
    <location>
        <begin position="153"/>
        <end position="179"/>
    </location>
</feature>
<evidence type="ECO:0000313" key="4">
    <source>
        <dbReference type="EMBL" id="KII83933.1"/>
    </source>
</evidence>
<proteinExistence type="predicted"/>
<dbReference type="EMBL" id="KN832573">
    <property type="protein sequence ID" value="KII83933.1"/>
    <property type="molecule type" value="Genomic_DNA"/>
</dbReference>
<dbReference type="PANTHER" id="PTHR40465">
    <property type="entry name" value="CHROMOSOME 1, WHOLE GENOME SHOTGUN SEQUENCE"/>
    <property type="match status" value="1"/>
</dbReference>
<evidence type="ECO:0000256" key="1">
    <source>
        <dbReference type="SAM" id="MobiDB-lite"/>
    </source>
</evidence>
<dbReference type="Proteomes" id="UP000053263">
    <property type="component" value="Unassembled WGS sequence"/>
</dbReference>
<keyword evidence="2" id="KW-0812">Transmembrane</keyword>
<feature type="compositionally biased region" description="Basic and acidic residues" evidence="1">
    <location>
        <begin position="337"/>
        <end position="351"/>
    </location>
</feature>
<dbReference type="Pfam" id="PF20152">
    <property type="entry name" value="DUF6534"/>
    <property type="match status" value="1"/>
</dbReference>
<evidence type="ECO:0000256" key="2">
    <source>
        <dbReference type="SAM" id="Phobius"/>
    </source>
</evidence>
<evidence type="ECO:0000259" key="3">
    <source>
        <dbReference type="Pfam" id="PF20152"/>
    </source>
</evidence>
<gene>
    <name evidence="4" type="ORF">PLICRDRAFT_179967</name>
</gene>
<dbReference type="HOGENOM" id="CLU_046025_5_2_1"/>
<dbReference type="InterPro" id="IPR045339">
    <property type="entry name" value="DUF6534"/>
</dbReference>
<dbReference type="AlphaFoldDB" id="A0A0C9T720"/>
<accession>A0A0C9T720</accession>
<feature type="transmembrane region" description="Helical" evidence="2">
    <location>
        <begin position="13"/>
        <end position="33"/>
    </location>
</feature>
<dbReference type="OrthoDB" id="2535105at2759"/>
<feature type="transmembrane region" description="Helical" evidence="2">
    <location>
        <begin position="45"/>
        <end position="66"/>
    </location>
</feature>
<feature type="region of interest" description="Disordered" evidence="1">
    <location>
        <begin position="303"/>
        <end position="351"/>
    </location>
</feature>
<feature type="domain" description="DUF6534" evidence="3">
    <location>
        <begin position="164"/>
        <end position="269"/>
    </location>
</feature>
<protein>
    <recommendedName>
        <fullName evidence="3">DUF6534 domain-containing protein</fullName>
    </recommendedName>
</protein>
<evidence type="ECO:0000313" key="5">
    <source>
        <dbReference type="Proteomes" id="UP000053263"/>
    </source>
</evidence>
<feature type="compositionally biased region" description="Polar residues" evidence="1">
    <location>
        <begin position="322"/>
        <end position="331"/>
    </location>
</feature>
<name>A0A0C9T720_PLICR</name>
<dbReference type="PANTHER" id="PTHR40465:SF1">
    <property type="entry name" value="DUF6534 DOMAIN-CONTAINING PROTEIN"/>
    <property type="match status" value="1"/>
</dbReference>